<reference evidence="3 4" key="1">
    <citation type="submission" date="2020-01" db="EMBL/GenBank/DDBJ databases">
        <authorList>
            <consortium name="DOE Joint Genome Institute"/>
            <person name="Haridas S."/>
            <person name="Albert R."/>
            <person name="Binder M."/>
            <person name="Bloem J."/>
            <person name="Labutti K."/>
            <person name="Salamov A."/>
            <person name="Andreopoulos B."/>
            <person name="Baker S.E."/>
            <person name="Barry K."/>
            <person name="Bills G."/>
            <person name="Bluhm B.H."/>
            <person name="Cannon C."/>
            <person name="Castanera R."/>
            <person name="Culley D.E."/>
            <person name="Daum C."/>
            <person name="Ezra D."/>
            <person name="Gonzalez J.B."/>
            <person name="Henrissat B."/>
            <person name="Kuo A."/>
            <person name="Liang C."/>
            <person name="Lipzen A."/>
            <person name="Lutzoni F."/>
            <person name="Magnuson J."/>
            <person name="Mondo S."/>
            <person name="Nolan M."/>
            <person name="Ohm R."/>
            <person name="Pangilinan J."/>
            <person name="Park H.-J.H."/>
            <person name="Ramirez L."/>
            <person name="Alfaro M."/>
            <person name="Sun H."/>
            <person name="Tritt A."/>
            <person name="Yoshinaga Y."/>
            <person name="Zwiers L.-H.L."/>
            <person name="Turgeon B.G."/>
            <person name="Goodwin S.B."/>
            <person name="Spatafora J.W."/>
            <person name="Crous P.W."/>
            <person name="Grigoriev I.V."/>
        </authorList>
    </citation>
    <scope>NUCLEOTIDE SEQUENCE [LARGE SCALE GENOMIC DNA]</scope>
    <source>
        <strain evidence="3 4">CBS 611.86</strain>
    </source>
</reference>
<name>A0A7C8IIL1_9PLEO</name>
<feature type="region of interest" description="Disordered" evidence="1">
    <location>
        <begin position="122"/>
        <end position="244"/>
    </location>
</feature>
<feature type="transmembrane region" description="Helical" evidence="2">
    <location>
        <begin position="251"/>
        <end position="276"/>
    </location>
</feature>
<sequence>MATPQELTTTVSGRRCTRSRARTAASSTLTSEPAEVTPTELTPSTTINSEPQQIPTGPADAPPAQPPPPPPVNPPSSTPEQAPDVAPTSRAAASSSAIGTSIAALPSERQPSVLATVSPLAPAAVAPGPTPDSEDTGEIVSAAAASPIASTTTRSDSNTAAITPTLSRPPRISLRPSNPARPSTFESSFPPVSGLPSESAFPSNFLSGQPSRDPQSTETGIPSGGDGIISPDQGSGDEGSLTIPNGGQTNIASIVGGVVGGFVGIVLISALLFLCLRKRKLREPELQQHMNEKDDGRQKGVGVFFAKLGWKKSTPAENPYRRHSARSSVSSIYSVGSDARGRSISEPEPTLRQQLRGFGGRMPSLKRSKTLLEQNRGAGNPFQDPVHRYSRDVDNPFADPTPEASNNLAAMHPDIAKAQKAVLDGLQDQQRAPITPKSAKDPFTTIMRELAARNGSGTPEWLKATAQKRKQIAASALRSHPPSPFNPFADPSAIPPVPSQPLPANPPTRPPSTYAPMPTFSALSSANSRDSNSSLLLGAPDPNPDASRPSTNAFSTPGRFGRQSDPFDLDVLVLGNVSGRREVRASVTRQNSNSRSSRTSTVPNWASAEDAPNQRVWAGLGTYPLRKPSVRR</sequence>
<comment type="caution">
    <text evidence="3">The sequence shown here is derived from an EMBL/GenBank/DDBJ whole genome shotgun (WGS) entry which is preliminary data.</text>
</comment>
<dbReference type="Proteomes" id="UP000481861">
    <property type="component" value="Unassembled WGS sequence"/>
</dbReference>
<feature type="compositionally biased region" description="Low complexity" evidence="1">
    <location>
        <begin position="521"/>
        <end position="537"/>
    </location>
</feature>
<keyword evidence="2" id="KW-0472">Membrane</keyword>
<evidence type="ECO:0000313" key="4">
    <source>
        <dbReference type="Proteomes" id="UP000481861"/>
    </source>
</evidence>
<feature type="compositionally biased region" description="Low complexity" evidence="1">
    <location>
        <begin position="141"/>
        <end position="153"/>
    </location>
</feature>
<gene>
    <name evidence="3" type="ORF">BDV95DRAFT_556664</name>
</gene>
<evidence type="ECO:0000256" key="1">
    <source>
        <dbReference type="SAM" id="MobiDB-lite"/>
    </source>
</evidence>
<feature type="compositionally biased region" description="Low complexity" evidence="1">
    <location>
        <begin position="22"/>
        <end position="31"/>
    </location>
</feature>
<proteinExistence type="predicted"/>
<feature type="region of interest" description="Disordered" evidence="1">
    <location>
        <begin position="584"/>
        <end position="607"/>
    </location>
</feature>
<keyword evidence="2" id="KW-1133">Transmembrane helix</keyword>
<feature type="region of interest" description="Disordered" evidence="1">
    <location>
        <begin position="1"/>
        <end position="104"/>
    </location>
</feature>
<organism evidence="3 4">
    <name type="scientific">Massariosphaeria phaeospora</name>
    <dbReference type="NCBI Taxonomy" id="100035"/>
    <lineage>
        <taxon>Eukaryota</taxon>
        <taxon>Fungi</taxon>
        <taxon>Dikarya</taxon>
        <taxon>Ascomycota</taxon>
        <taxon>Pezizomycotina</taxon>
        <taxon>Dothideomycetes</taxon>
        <taxon>Pleosporomycetidae</taxon>
        <taxon>Pleosporales</taxon>
        <taxon>Pleosporales incertae sedis</taxon>
        <taxon>Massariosphaeria</taxon>
    </lineage>
</organism>
<dbReference type="OrthoDB" id="3936275at2759"/>
<feature type="compositionally biased region" description="Low complexity" evidence="1">
    <location>
        <begin position="586"/>
        <end position="602"/>
    </location>
</feature>
<keyword evidence="4" id="KW-1185">Reference proteome</keyword>
<feature type="compositionally biased region" description="Polar residues" evidence="1">
    <location>
        <begin position="200"/>
        <end position="219"/>
    </location>
</feature>
<feature type="region of interest" description="Disordered" evidence="1">
    <location>
        <begin position="464"/>
        <end position="565"/>
    </location>
</feature>
<protein>
    <submittedName>
        <fullName evidence="3">Uncharacterized protein</fullName>
    </submittedName>
</protein>
<dbReference type="EMBL" id="JAADJZ010000001">
    <property type="protein sequence ID" value="KAF2878091.1"/>
    <property type="molecule type" value="Genomic_DNA"/>
</dbReference>
<feature type="compositionally biased region" description="Pro residues" evidence="1">
    <location>
        <begin position="60"/>
        <end position="77"/>
    </location>
</feature>
<accession>A0A7C8IIL1</accession>
<feature type="compositionally biased region" description="Low complexity" evidence="1">
    <location>
        <begin position="86"/>
        <end position="104"/>
    </location>
</feature>
<evidence type="ECO:0000313" key="3">
    <source>
        <dbReference type="EMBL" id="KAF2878091.1"/>
    </source>
</evidence>
<keyword evidence="2" id="KW-0812">Transmembrane</keyword>
<feature type="compositionally biased region" description="Pro residues" evidence="1">
    <location>
        <begin position="493"/>
        <end position="510"/>
    </location>
</feature>
<feature type="compositionally biased region" description="Polar residues" evidence="1">
    <location>
        <begin position="39"/>
        <end position="54"/>
    </location>
</feature>
<dbReference type="AlphaFoldDB" id="A0A7C8IIL1"/>
<evidence type="ECO:0000256" key="2">
    <source>
        <dbReference type="SAM" id="Phobius"/>
    </source>
</evidence>
<feature type="compositionally biased region" description="Polar residues" evidence="1">
    <location>
        <begin position="154"/>
        <end position="166"/>
    </location>
</feature>
<feature type="compositionally biased region" description="Polar residues" evidence="1">
    <location>
        <begin position="1"/>
        <end position="11"/>
    </location>
</feature>